<dbReference type="Proteomes" id="UP000352698">
    <property type="component" value="Unassembled WGS sequence"/>
</dbReference>
<gene>
    <name evidence="4" type="ORF">NCTC12204_01502</name>
</gene>
<evidence type="ECO:0000313" key="5">
    <source>
        <dbReference type="Proteomes" id="UP000352698"/>
    </source>
</evidence>
<dbReference type="EMBL" id="CABEEP010000001">
    <property type="protein sequence ID" value="VTQ64401.1"/>
    <property type="molecule type" value="Genomic_DNA"/>
</dbReference>
<feature type="transmembrane region" description="Helical" evidence="2">
    <location>
        <begin position="1700"/>
        <end position="1719"/>
    </location>
</feature>
<evidence type="ECO:0000256" key="1">
    <source>
        <dbReference type="SAM" id="MobiDB-lite"/>
    </source>
</evidence>
<feature type="region of interest" description="Disordered" evidence="1">
    <location>
        <begin position="1654"/>
        <end position="1695"/>
    </location>
</feature>
<evidence type="ECO:0000256" key="2">
    <source>
        <dbReference type="SAM" id="Phobius"/>
    </source>
</evidence>
<accession>A0A7Z9DHZ1</accession>
<reference evidence="4 5" key="1">
    <citation type="submission" date="2019-05" db="EMBL/GenBank/DDBJ databases">
        <authorList>
            <consortium name="Pathogen Informatics"/>
        </authorList>
    </citation>
    <scope>NUCLEOTIDE SEQUENCE [LARGE SCALE GENOMIC DNA]</scope>
    <source>
        <strain evidence="4 5">NCTC12204</strain>
    </source>
</reference>
<keyword evidence="2" id="KW-0812">Transmembrane</keyword>
<name>A0A7Z9DHZ1_ENTHR</name>
<organism evidence="4 5">
    <name type="scientific">Enterococcus hirae</name>
    <dbReference type="NCBI Taxonomy" id="1354"/>
    <lineage>
        <taxon>Bacteria</taxon>
        <taxon>Bacillati</taxon>
        <taxon>Bacillota</taxon>
        <taxon>Bacilli</taxon>
        <taxon>Lactobacillales</taxon>
        <taxon>Enterococcaceae</taxon>
        <taxon>Enterococcus</taxon>
    </lineage>
</organism>
<protein>
    <submittedName>
        <fullName evidence="4">Wall-associated protein</fullName>
    </submittedName>
</protein>
<feature type="chain" id="PRO_5039609299" evidence="3">
    <location>
        <begin position="28"/>
        <end position="1730"/>
    </location>
</feature>
<keyword evidence="3" id="KW-0732">Signal</keyword>
<dbReference type="RefSeq" id="WP_010737650.1">
    <property type="nucleotide sequence ID" value="NZ_CABEEP010000001.1"/>
</dbReference>
<keyword evidence="2" id="KW-0472">Membrane</keyword>
<proteinExistence type="predicted"/>
<evidence type="ECO:0000256" key="3">
    <source>
        <dbReference type="SAM" id="SignalP"/>
    </source>
</evidence>
<feature type="signal peptide" evidence="3">
    <location>
        <begin position="1"/>
        <end position="27"/>
    </location>
</feature>
<evidence type="ECO:0000313" key="4">
    <source>
        <dbReference type="EMBL" id="VTQ64401.1"/>
    </source>
</evidence>
<comment type="caution">
    <text evidence="4">The sequence shown here is derived from an EMBL/GenBank/DDBJ whole genome shotgun (WGS) entry which is preliminary data.</text>
</comment>
<feature type="compositionally biased region" description="Acidic residues" evidence="1">
    <location>
        <begin position="1671"/>
        <end position="1684"/>
    </location>
</feature>
<keyword evidence="2" id="KW-1133">Transmembrane helix</keyword>
<feature type="region of interest" description="Disordered" evidence="1">
    <location>
        <begin position="49"/>
        <end position="79"/>
    </location>
</feature>
<sequence length="1730" mass="191415">MKTRKKLLHSTLILALALGQTSGTVVEAVSMLSSVESIDVKKISKMNEKKTTTKKEVKKDEKRTKEKNTEKDKKVADSTESNKIKSSIESFANPTFELPIPVGADIIAASTDSEKEIGKAVNEFLSKKLNLMIDNSTDDFKVGDTITYKIPGVFLGGNTNGAEIISSEFSDFWENWENSSNYRVTLLNILRGTYALFYVTSESESGNWQMKITTSDQANGLYYVAPSDNNLYVTFTRLKVAIPQKEVFKVSKFPYSNINHDYGVAYTTRYVPMTFNVDFPKSKGTLKAEVKDGPHVVEEKSSPKPEDYVEVKDSLGKVTYTWITKPDTNKLGNQNVKVLVEDETGRSKELTFTMTVKSLLTVKKEAGEIYQYSLLPDVNDYFEVTTEGSYTLQWSNNPNTMTAGIHKWEATVRTSDNREITKSITMRVLPHPELQLKLKPIEDRTVTLVESSDTLANTFKNYIEEATLLGEPVAIDDLEFVANESSKTEFQSVGTHEVRITVQAKHPNSNVMIKGSGTTTVNVLWGNTILIRSVDGYSAGAFALDGSNSNNAPATLSIRQGIASPLNEGVGDMTDPFGLYYRLEILRNGNEIYKQEVPKRATLQEIMNDYGDANNNTTVQMNDIIQITYPSKTPNASVVMIKEKENDFTYGTEIARYRVTPYGFDPAPVMTAESAEKAFVLGEDVKQTNLNELVKNVRINGGVADNEFYTVEPLDEFDTSTIGKRNTRVKVTTKDKLASEIIEISYQVKWGDTFVIKGLKEATVGAFSLLKNQNQWQIQASQGVDGTNLNDPVDNYFGRDTYYSIEVLQGATSKFRYEVAGNQSIRESIQGFNNGQPLTVSNGDVIKVYHADPLGKNLLMKDELVKDYTIGSNYAYYEVTDHGLEPILAVAADSMAQEFILGEDSSNVDGAKLINSITINGTAVGSNQYTVKQMSDFDTSVAGSQTINVRIDTKDGLVSKEIEVPYEVKWNDTILMKAQNGQSAGAFSLHSGTSSTNRVLVLNQGLKTDLNAPISTDSSLYYSIEVLRDGRSVYLQEVPGRASLQQVMDNFGTKQTLNVQAGDVVKMYHPQRSEGSSVLMVDEMEEDYTYGSQYAYYRVTSYGFEPMSVIEAVGSNKAFSLKENTKTTDLSQLLAQVSINGEIVTNEDYTVEKLSELDTATVGKKEVRLKLRTADETADIELDVPYEVVWGSTFLLKGLDDQNVGAYSIVEQDGEWTIQAGKGDDSTVLTNHVNNIFGRDIYYRIEVVASSENQPKEGSGVTVENIMGLDPTTRLSEQIKYQYDVTGNMTVGQAINGFNNGQPLSIEEGDIVKVYHAEAKNNLLMRDDLTKNYTAGSNYAYYQVANQEFEPITEIKAETISQELTLGEDASDIDGMDLIKNVTFIGQKLDTTLYDVEQVSDFDTNTAGAKMLTVKLSTADGVTSTDVEVPYEVKWGSTIQLKNKKGETVGTFGLTKDKKQLKLQALQGKEGTNLASRVTEANDADVYYGIEVFTNNTSKYKYEVRGTQTIAQAIERFNSGEPLKVSAGDQIKVYHTDPSGNVLMAEETEQNYTYGSNYAYYNVTEYGFEPTGDFTVTPAEAKIIINTKQVDLKDLLKEVKVNGKEVPKNAYTVKLDPETEIDTSSLGNRVAKLVVKVDRSYGGFSTETEATYEVVKEGTPGALGESSGEGNTEEETNAEGEGTEEANGGNLPKTNETKNAMFPLLGTVLISLVGMFLFWKKKKPKEEPKK</sequence>
<dbReference type="NCBIfam" id="TIGR01167">
    <property type="entry name" value="LPXTG_anchor"/>
    <property type="match status" value="1"/>
</dbReference>